<protein>
    <submittedName>
        <fullName evidence="10">Lysosome-associated membrane glycoprotein 1</fullName>
    </submittedName>
</protein>
<dbReference type="AlphaFoldDB" id="A0AAD9R4Z2"/>
<dbReference type="InterPro" id="IPR048524">
    <property type="entry name" value="Lamp2-like_TM"/>
</dbReference>
<dbReference type="Gene3D" id="2.40.160.110">
    <property type="match status" value="1"/>
</dbReference>
<dbReference type="GO" id="GO:0005765">
    <property type="term" value="C:lysosomal membrane"/>
    <property type="evidence" value="ECO:0007669"/>
    <property type="project" value="TreeGrafter"/>
</dbReference>
<comment type="subcellular location">
    <subcellularLocation>
        <location evidence="1">Cell membrane</location>
        <topology evidence="1">Single-pass type I membrane protein</topology>
    </subcellularLocation>
</comment>
<reference evidence="10" key="2">
    <citation type="journal article" date="2023" name="Science">
        <title>Genomic signatures of disease resistance in endangered staghorn corals.</title>
        <authorList>
            <person name="Vollmer S.V."/>
            <person name="Selwyn J.D."/>
            <person name="Despard B.A."/>
            <person name="Roesel C.L."/>
        </authorList>
    </citation>
    <scope>NUCLEOTIDE SEQUENCE</scope>
    <source>
        <strain evidence="10">K2</strain>
    </source>
</reference>
<accession>A0AAD9R4Z2</accession>
<dbReference type="GO" id="GO:0072594">
    <property type="term" value="P:establishment of protein localization to organelle"/>
    <property type="evidence" value="ECO:0007669"/>
    <property type="project" value="TreeGrafter"/>
</dbReference>
<dbReference type="Proteomes" id="UP001249851">
    <property type="component" value="Unassembled WGS sequence"/>
</dbReference>
<dbReference type="CDD" id="cd12087">
    <property type="entry name" value="TM_EGFR-like"/>
    <property type="match status" value="2"/>
</dbReference>
<evidence type="ECO:0000256" key="4">
    <source>
        <dbReference type="ARBA" id="ARBA00022989"/>
    </source>
</evidence>
<feature type="transmembrane region" description="Helical" evidence="8">
    <location>
        <begin position="25"/>
        <end position="48"/>
    </location>
</feature>
<sequence length="453" mass="49322">TLECKQDSSATSTARTPTTPKHNDVIPIAVGCALAGLVLIVLIAYVIGRRKSHSGYEKIVVQFYNKEGYDCFERCYFIDVWKFDVWFLWAPRLWTVVASESGNPSTTIMHQPSQTVTNKSMITSSHKSSSLPGVSILPTKTSKMSSHITTVSPNKTSPMSATTSNTVTLSFNSTVLPSGSVTTSPLQNRTVMPIYNTTVMPTSHIKTLSFNSTVLPSRSVTTSSSQNGTVMPIHNTTVMPTQNMTIMPSSAHSVVPTSTVHPTHPTPERGNFSVKDKNDTVCLVTDMAAMFDVEIKSKKMTIRLPTNATASGECDENHNEPYITLGWNSKEGSCNFTMHFTKFGKDVQSERWAAANLTFSLLTTVGSNVKVSMDKIKFQPYVKNGKPGEAESCGTRSTQHPSTTTKPTKRKPSNHAVAIAVGCSLAGLVLIVVIGYLIGRRRSRNVAAGYRKL</sequence>
<feature type="non-terminal residue" evidence="10">
    <location>
        <position position="1"/>
    </location>
</feature>
<feature type="domain" description="Lysosome-associated membrane glycoprotein 2-like transmembrane" evidence="9">
    <location>
        <begin position="419"/>
        <end position="450"/>
    </location>
</feature>
<evidence type="ECO:0000256" key="2">
    <source>
        <dbReference type="ARBA" id="ARBA00022692"/>
    </source>
</evidence>
<keyword evidence="6" id="KW-0325">Glycoprotein</keyword>
<evidence type="ECO:0000256" key="7">
    <source>
        <dbReference type="SAM" id="MobiDB-lite"/>
    </source>
</evidence>
<evidence type="ECO:0000259" key="9">
    <source>
        <dbReference type="Pfam" id="PF21222"/>
    </source>
</evidence>
<dbReference type="PANTHER" id="PTHR11506">
    <property type="entry name" value="LYSOSOME-ASSOCIATED MEMBRANE GLYCOPROTEIN"/>
    <property type="match status" value="1"/>
</dbReference>
<evidence type="ECO:0000256" key="8">
    <source>
        <dbReference type="SAM" id="Phobius"/>
    </source>
</evidence>
<keyword evidence="11" id="KW-1185">Reference proteome</keyword>
<dbReference type="EMBL" id="JARQWQ010000002">
    <property type="protein sequence ID" value="KAK2573247.1"/>
    <property type="molecule type" value="Genomic_DNA"/>
</dbReference>
<comment type="caution">
    <text evidence="10">The sequence shown here is derived from an EMBL/GenBank/DDBJ whole genome shotgun (WGS) entry which is preliminary data.</text>
</comment>
<evidence type="ECO:0000256" key="6">
    <source>
        <dbReference type="ARBA" id="ARBA00023180"/>
    </source>
</evidence>
<keyword evidence="4 8" id="KW-1133">Transmembrane helix</keyword>
<dbReference type="GO" id="GO:0005886">
    <property type="term" value="C:plasma membrane"/>
    <property type="evidence" value="ECO:0007669"/>
    <property type="project" value="TreeGrafter"/>
</dbReference>
<feature type="transmembrane region" description="Helical" evidence="8">
    <location>
        <begin position="416"/>
        <end position="438"/>
    </location>
</feature>
<evidence type="ECO:0000313" key="11">
    <source>
        <dbReference type="Proteomes" id="UP001249851"/>
    </source>
</evidence>
<proteinExistence type="predicted"/>
<dbReference type="PANTHER" id="PTHR11506:SF35">
    <property type="entry name" value="LYSOSOME-ASSOCIATED MEMBRANE GLYCOPROTEIN 5"/>
    <property type="match status" value="1"/>
</dbReference>
<dbReference type="InterPro" id="IPR002000">
    <property type="entry name" value="Lysosome-assoc_membr_glycop"/>
</dbReference>
<gene>
    <name evidence="10" type="ORF">P5673_000883</name>
</gene>
<keyword evidence="5 8" id="KW-0472">Membrane</keyword>
<organism evidence="10 11">
    <name type="scientific">Acropora cervicornis</name>
    <name type="common">Staghorn coral</name>
    <dbReference type="NCBI Taxonomy" id="6130"/>
    <lineage>
        <taxon>Eukaryota</taxon>
        <taxon>Metazoa</taxon>
        <taxon>Cnidaria</taxon>
        <taxon>Anthozoa</taxon>
        <taxon>Hexacorallia</taxon>
        <taxon>Scleractinia</taxon>
        <taxon>Astrocoeniina</taxon>
        <taxon>Acroporidae</taxon>
        <taxon>Acropora</taxon>
    </lineage>
</organism>
<evidence type="ECO:0000256" key="3">
    <source>
        <dbReference type="ARBA" id="ARBA00022729"/>
    </source>
</evidence>
<feature type="region of interest" description="Disordered" evidence="7">
    <location>
        <begin position="254"/>
        <end position="273"/>
    </location>
</feature>
<feature type="region of interest" description="Disordered" evidence="7">
    <location>
        <begin position="387"/>
        <end position="411"/>
    </location>
</feature>
<reference evidence="10" key="1">
    <citation type="journal article" date="2023" name="G3 (Bethesda)">
        <title>Whole genome assembly and annotation of the endangered Caribbean coral Acropora cervicornis.</title>
        <authorList>
            <person name="Selwyn J.D."/>
            <person name="Vollmer S.V."/>
        </authorList>
    </citation>
    <scope>NUCLEOTIDE SEQUENCE</scope>
    <source>
        <strain evidence="10">K2</strain>
    </source>
</reference>
<evidence type="ECO:0000256" key="5">
    <source>
        <dbReference type="ARBA" id="ARBA00023136"/>
    </source>
</evidence>
<evidence type="ECO:0000313" key="10">
    <source>
        <dbReference type="EMBL" id="KAK2573247.1"/>
    </source>
</evidence>
<name>A0AAD9R4Z2_ACRCE</name>
<feature type="compositionally biased region" description="Low complexity" evidence="7">
    <location>
        <begin position="254"/>
        <end position="263"/>
    </location>
</feature>
<feature type="domain" description="Lysosome-associated membrane glycoprotein 2-like transmembrane" evidence="9">
    <location>
        <begin position="26"/>
        <end position="56"/>
    </location>
</feature>
<evidence type="ECO:0000256" key="1">
    <source>
        <dbReference type="ARBA" id="ARBA00004251"/>
    </source>
</evidence>
<dbReference type="GO" id="GO:0031902">
    <property type="term" value="C:late endosome membrane"/>
    <property type="evidence" value="ECO:0007669"/>
    <property type="project" value="TreeGrafter"/>
</dbReference>
<keyword evidence="3" id="KW-0732">Signal</keyword>
<keyword evidence="2 8" id="KW-0812">Transmembrane</keyword>
<dbReference type="Pfam" id="PF21222">
    <property type="entry name" value="Lamp2_2nd"/>
    <property type="match status" value="2"/>
</dbReference>